<evidence type="ECO:0000313" key="2">
    <source>
        <dbReference type="EMBL" id="PZR12297.1"/>
    </source>
</evidence>
<reference evidence="2 3" key="1">
    <citation type="submission" date="2017-08" db="EMBL/GenBank/DDBJ databases">
        <title>Infants hospitalized years apart are colonized by the same room-sourced microbial strains.</title>
        <authorList>
            <person name="Brooks B."/>
            <person name="Olm M.R."/>
            <person name="Firek B.A."/>
            <person name="Baker R."/>
            <person name="Thomas B.C."/>
            <person name="Morowitz M.J."/>
            <person name="Banfield J.F."/>
        </authorList>
    </citation>
    <scope>NUCLEOTIDE SEQUENCE [LARGE SCALE GENOMIC DNA]</scope>
    <source>
        <strain evidence="2">S2_003_000_R2_14</strain>
    </source>
</reference>
<dbReference type="Pfam" id="PF21340">
    <property type="entry name" value="Polysacc_lyase-like"/>
    <property type="match status" value="1"/>
</dbReference>
<dbReference type="EMBL" id="QFQP01000012">
    <property type="protein sequence ID" value="PZR12297.1"/>
    <property type="molecule type" value="Genomic_DNA"/>
</dbReference>
<dbReference type="InterPro" id="IPR048955">
    <property type="entry name" value="Cip1-like_core"/>
</dbReference>
<dbReference type="AlphaFoldDB" id="A0A2W5TED3"/>
<gene>
    <name evidence="2" type="ORF">DI536_15450</name>
</gene>
<protein>
    <recommendedName>
        <fullName evidence="1">Cip1-like core domain-containing protein</fullName>
    </recommendedName>
</protein>
<evidence type="ECO:0000259" key="1">
    <source>
        <dbReference type="Pfam" id="PF21340"/>
    </source>
</evidence>
<proteinExistence type="predicted"/>
<dbReference type="Proteomes" id="UP000249061">
    <property type="component" value="Unassembled WGS sequence"/>
</dbReference>
<evidence type="ECO:0000313" key="3">
    <source>
        <dbReference type="Proteomes" id="UP000249061"/>
    </source>
</evidence>
<feature type="domain" description="Cip1-like core" evidence="1">
    <location>
        <begin position="104"/>
        <end position="303"/>
    </location>
</feature>
<organism evidence="2 3">
    <name type="scientific">Archangium gephyra</name>
    <dbReference type="NCBI Taxonomy" id="48"/>
    <lineage>
        <taxon>Bacteria</taxon>
        <taxon>Pseudomonadati</taxon>
        <taxon>Myxococcota</taxon>
        <taxon>Myxococcia</taxon>
        <taxon>Myxococcales</taxon>
        <taxon>Cystobacterineae</taxon>
        <taxon>Archangiaceae</taxon>
        <taxon>Archangium</taxon>
    </lineage>
</organism>
<name>A0A2W5TED3_9BACT</name>
<accession>A0A2W5TED3</accession>
<dbReference type="Gene3D" id="2.60.120.200">
    <property type="match status" value="1"/>
</dbReference>
<sequence length="309" mass="33754">MKRALVLLLLISCTGIVEELPVVDSGVPDDRDAGMRIEDAGLIIDAGEPDSGTPDAGPVDSGVPDAGVPDAGVPDAGRACTARFCDDFERFDAGVRPTAPWTVSTSGGTVLVDTTRAHSGTSSIRVTTDGTAAYRRAYFALGSAFFPAQNNAFYGRMWVYLTAAPPQTTHWTHISGEGTAMNAGTPFYAYVRYGGQYAKKLMANYDSQVFQSDCWKHSMTEFPEGRWSCMEWHFDGPDNRMDFWLDGTQVAPLTVDDRGSGCIKQGLDGGWVFPQFEKLQLGWEHYQTSDAIEMWVDDVALDEQRIGCD</sequence>
<comment type="caution">
    <text evidence="2">The sequence shown here is derived from an EMBL/GenBank/DDBJ whole genome shotgun (WGS) entry which is preliminary data.</text>
</comment>